<gene>
    <name evidence="2" type="ORF">DDQ68_21675</name>
</gene>
<dbReference type="Proteomes" id="UP000245999">
    <property type="component" value="Chromosome"/>
</dbReference>
<name>A0A2Z3H0H3_9BACT</name>
<evidence type="ECO:0000313" key="2">
    <source>
        <dbReference type="EMBL" id="AWM35144.1"/>
    </source>
</evidence>
<feature type="region of interest" description="Disordered" evidence="1">
    <location>
        <begin position="1"/>
        <end position="58"/>
    </location>
</feature>
<dbReference type="AlphaFoldDB" id="A0A2Z3H0H3"/>
<keyword evidence="3" id="KW-1185">Reference proteome</keyword>
<reference evidence="3" key="1">
    <citation type="submission" date="2018-04" db="EMBL/GenBank/DDBJ databases">
        <title>Complete genome of Antarctic heterotrophic bacterium Hymenobacter nivis.</title>
        <authorList>
            <person name="Terashima M."/>
        </authorList>
    </citation>
    <scope>NUCLEOTIDE SEQUENCE [LARGE SCALE GENOMIC DNA]</scope>
    <source>
        <strain evidence="3">NBRC 111535</strain>
    </source>
</reference>
<sequence length="107" mass="11923">MVQLRHGSAHPTPAVRRTTQRNQASLPTLVQRHGLDSKTVVKRRRRTTTQDAGMGPTPASAVLTVAKEAIAVAFRLPTLRPLDDCLYALQATIPHLSRLALHRRFQR</sequence>
<evidence type="ECO:0000256" key="1">
    <source>
        <dbReference type="SAM" id="MobiDB-lite"/>
    </source>
</evidence>
<organism evidence="2 3">
    <name type="scientific">Hymenobacter nivis</name>
    <dbReference type="NCBI Taxonomy" id="1850093"/>
    <lineage>
        <taxon>Bacteria</taxon>
        <taxon>Pseudomonadati</taxon>
        <taxon>Bacteroidota</taxon>
        <taxon>Cytophagia</taxon>
        <taxon>Cytophagales</taxon>
        <taxon>Hymenobacteraceae</taxon>
        <taxon>Hymenobacter</taxon>
    </lineage>
</organism>
<dbReference type="EMBL" id="CP029145">
    <property type="protein sequence ID" value="AWM35144.1"/>
    <property type="molecule type" value="Genomic_DNA"/>
</dbReference>
<protein>
    <submittedName>
        <fullName evidence="2">Uncharacterized protein</fullName>
    </submittedName>
</protein>
<proteinExistence type="predicted"/>
<dbReference type="KEGG" id="hnv:DDQ68_21675"/>
<accession>A0A2Z3H0H3</accession>
<dbReference type="OrthoDB" id="930609at2"/>
<evidence type="ECO:0000313" key="3">
    <source>
        <dbReference type="Proteomes" id="UP000245999"/>
    </source>
</evidence>